<organism evidence="1 2">
    <name type="scientific">Lecanicillium saksenae</name>
    <dbReference type="NCBI Taxonomy" id="468837"/>
    <lineage>
        <taxon>Eukaryota</taxon>
        <taxon>Fungi</taxon>
        <taxon>Dikarya</taxon>
        <taxon>Ascomycota</taxon>
        <taxon>Pezizomycotina</taxon>
        <taxon>Sordariomycetes</taxon>
        <taxon>Hypocreomycetidae</taxon>
        <taxon>Hypocreales</taxon>
        <taxon>Cordycipitaceae</taxon>
        <taxon>Lecanicillium</taxon>
    </lineage>
</organism>
<comment type="caution">
    <text evidence="1">The sequence shown here is derived from an EMBL/GenBank/DDBJ whole genome shotgun (WGS) entry which is preliminary data.</text>
</comment>
<gene>
    <name evidence="1" type="ORF">NLG97_g11380</name>
</gene>
<reference evidence="1" key="1">
    <citation type="submission" date="2022-07" db="EMBL/GenBank/DDBJ databases">
        <title>Genome Sequence of Lecanicillium saksenae.</title>
        <authorList>
            <person name="Buettner E."/>
        </authorList>
    </citation>
    <scope>NUCLEOTIDE SEQUENCE</scope>
    <source>
        <strain evidence="1">VT-O1</strain>
    </source>
</reference>
<sequence length="119" mass="13620">MSSFHTWPLERPDYVFQHGDLAAHNILIDPLTFEVMALIDWEYAGYYPEGTELWPGTLDEDAYYSRGGSDGVHLAADIAQFLPHEYLERYNAWENKEQLARLIESGRIPNPGTCQPSCE</sequence>
<accession>A0ACC1QAK1</accession>
<name>A0ACC1QAK1_9HYPO</name>
<protein>
    <submittedName>
        <fullName evidence="1">Uncharacterized protein</fullName>
    </submittedName>
</protein>
<proteinExistence type="predicted"/>
<dbReference type="Proteomes" id="UP001148737">
    <property type="component" value="Unassembled WGS sequence"/>
</dbReference>
<dbReference type="EMBL" id="JANAKD010003655">
    <property type="protein sequence ID" value="KAJ3471994.1"/>
    <property type="molecule type" value="Genomic_DNA"/>
</dbReference>
<evidence type="ECO:0000313" key="1">
    <source>
        <dbReference type="EMBL" id="KAJ3471994.1"/>
    </source>
</evidence>
<keyword evidence="2" id="KW-1185">Reference proteome</keyword>
<evidence type="ECO:0000313" key="2">
    <source>
        <dbReference type="Proteomes" id="UP001148737"/>
    </source>
</evidence>